<organism evidence="2 3">
    <name type="scientific">Halteria grandinella</name>
    <dbReference type="NCBI Taxonomy" id="5974"/>
    <lineage>
        <taxon>Eukaryota</taxon>
        <taxon>Sar</taxon>
        <taxon>Alveolata</taxon>
        <taxon>Ciliophora</taxon>
        <taxon>Intramacronucleata</taxon>
        <taxon>Spirotrichea</taxon>
        <taxon>Stichotrichia</taxon>
        <taxon>Sporadotrichida</taxon>
        <taxon>Halteriidae</taxon>
        <taxon>Halteria</taxon>
    </lineage>
</organism>
<gene>
    <name evidence="2" type="ORF">FGO68_gene789</name>
</gene>
<evidence type="ECO:0000313" key="2">
    <source>
        <dbReference type="EMBL" id="TNV87092.1"/>
    </source>
</evidence>
<feature type="region of interest" description="Disordered" evidence="1">
    <location>
        <begin position="96"/>
        <end position="130"/>
    </location>
</feature>
<evidence type="ECO:0000256" key="1">
    <source>
        <dbReference type="SAM" id="MobiDB-lite"/>
    </source>
</evidence>
<comment type="caution">
    <text evidence="2">The sequence shown here is derived from an EMBL/GenBank/DDBJ whole genome shotgun (WGS) entry which is preliminary data.</text>
</comment>
<keyword evidence="3" id="KW-1185">Reference proteome</keyword>
<name>A0A8J8T949_HALGN</name>
<feature type="region of interest" description="Disordered" evidence="1">
    <location>
        <begin position="164"/>
        <end position="189"/>
    </location>
</feature>
<reference evidence="2" key="1">
    <citation type="submission" date="2019-06" db="EMBL/GenBank/DDBJ databases">
        <authorList>
            <person name="Zheng W."/>
        </authorList>
    </citation>
    <scope>NUCLEOTIDE SEQUENCE</scope>
    <source>
        <strain evidence="2">QDHG01</strain>
    </source>
</reference>
<dbReference type="EMBL" id="RRYP01000635">
    <property type="protein sequence ID" value="TNV87092.1"/>
    <property type="molecule type" value="Genomic_DNA"/>
</dbReference>
<dbReference type="AlphaFoldDB" id="A0A8J8T949"/>
<proteinExistence type="predicted"/>
<accession>A0A8J8T949</accession>
<dbReference type="Proteomes" id="UP000785679">
    <property type="component" value="Unassembled WGS sequence"/>
</dbReference>
<evidence type="ECO:0000313" key="3">
    <source>
        <dbReference type="Proteomes" id="UP000785679"/>
    </source>
</evidence>
<protein>
    <submittedName>
        <fullName evidence="2">Uncharacterized protein</fullName>
    </submittedName>
</protein>
<sequence length="235" mass="26093">MRVVACTTLALFIAHGKRIEAIQYYAKFQSDYNNPILLQRISYQLIQLLQLSMGACASKKDSSQILIGSRQDRLPVAQTFKPFSTIDAKQRNIFFPSATPQKGEDDNQTTVLDPAGGPFHESTTPQKKPTPMILDVKMKKGENVMSNFLIDLTEIANSESISNQGSKKLKPIPSSGSSKKTMLHSKWRQERSTLNQGSLGYKTWVTRASSVPPFSVSLLFSRLLISSLGSSIQQH</sequence>